<organism evidence="1 2">
    <name type="scientific">Dictyocaulus viviparus</name>
    <name type="common">Bovine lungworm</name>
    <dbReference type="NCBI Taxonomy" id="29172"/>
    <lineage>
        <taxon>Eukaryota</taxon>
        <taxon>Metazoa</taxon>
        <taxon>Ecdysozoa</taxon>
        <taxon>Nematoda</taxon>
        <taxon>Chromadorea</taxon>
        <taxon>Rhabditida</taxon>
        <taxon>Rhabditina</taxon>
        <taxon>Rhabditomorpha</taxon>
        <taxon>Strongyloidea</taxon>
        <taxon>Metastrongylidae</taxon>
        <taxon>Dictyocaulus</taxon>
    </lineage>
</organism>
<proteinExistence type="predicted"/>
<dbReference type="STRING" id="29172.A0A0D8XF96"/>
<protein>
    <submittedName>
        <fullName evidence="1">Uncharacterized protein</fullName>
    </submittedName>
</protein>
<sequence length="147" mass="16469">MDDINQSFKVSKYVQFLDDCISRGTVAMGFLFAKVDDSVLSPAGKFSCFLIDCCLYSCLDENEKDGAISSCAILHSAVIKRILTIAQDYSYPLTADAQCRVIAYVFRSWDIPIEVVCHEAVDIFSMLMMNHGLECLECKSRCYALCQ</sequence>
<evidence type="ECO:0000313" key="2">
    <source>
        <dbReference type="Proteomes" id="UP000053766"/>
    </source>
</evidence>
<evidence type="ECO:0000313" key="1">
    <source>
        <dbReference type="EMBL" id="KJH42417.1"/>
    </source>
</evidence>
<dbReference type="OrthoDB" id="73997at2759"/>
<dbReference type="AlphaFoldDB" id="A0A0D8XF96"/>
<dbReference type="Proteomes" id="UP000053766">
    <property type="component" value="Unassembled WGS sequence"/>
</dbReference>
<dbReference type="EMBL" id="KN716668">
    <property type="protein sequence ID" value="KJH42417.1"/>
    <property type="molecule type" value="Genomic_DNA"/>
</dbReference>
<reference evidence="2" key="2">
    <citation type="journal article" date="2016" name="Sci. Rep.">
        <title>Dictyocaulus viviparus genome, variome and transcriptome elucidate lungworm biology and support future intervention.</title>
        <authorList>
            <person name="McNulty S.N."/>
            <person name="Strube C."/>
            <person name="Rosa B.A."/>
            <person name="Martin J.C."/>
            <person name="Tyagi R."/>
            <person name="Choi Y.J."/>
            <person name="Wang Q."/>
            <person name="Hallsworth Pepin K."/>
            <person name="Zhang X."/>
            <person name="Ozersky P."/>
            <person name="Wilson R.K."/>
            <person name="Sternberg P.W."/>
            <person name="Gasser R.B."/>
            <person name="Mitreva M."/>
        </authorList>
    </citation>
    <scope>NUCLEOTIDE SEQUENCE [LARGE SCALE GENOMIC DNA]</scope>
    <source>
        <strain evidence="2">HannoverDv2000</strain>
    </source>
</reference>
<gene>
    <name evidence="1" type="ORF">DICVIV_11602</name>
</gene>
<name>A0A0D8XF96_DICVI</name>
<accession>A0A0D8XF96</accession>
<reference evidence="1 2" key="1">
    <citation type="submission" date="2013-11" db="EMBL/GenBank/DDBJ databases">
        <title>Draft genome of the bovine lungworm Dictyocaulus viviparus.</title>
        <authorList>
            <person name="Mitreva M."/>
        </authorList>
    </citation>
    <scope>NUCLEOTIDE SEQUENCE [LARGE SCALE GENOMIC DNA]</scope>
    <source>
        <strain evidence="1 2">HannoverDv2000</strain>
    </source>
</reference>
<keyword evidence="2" id="KW-1185">Reference proteome</keyword>